<reference evidence="11 12" key="1">
    <citation type="submission" date="2024-09" db="EMBL/GenBank/DDBJ databases">
        <title>Rethinking Asexuality: The Enigmatic Case of Functional Sexual Genes in Lepraria (Stereocaulaceae).</title>
        <authorList>
            <person name="Doellman M."/>
            <person name="Sun Y."/>
            <person name="Barcenas-Pena A."/>
            <person name="Lumbsch H.T."/>
            <person name="Grewe F."/>
        </authorList>
    </citation>
    <scope>NUCLEOTIDE SEQUENCE [LARGE SCALE GENOMIC DNA]</scope>
    <source>
        <strain evidence="11 12">Grewe 0041</strain>
    </source>
</reference>
<dbReference type="EMBL" id="JBHFEH010000130">
    <property type="protein sequence ID" value="KAL2045915.1"/>
    <property type="molecule type" value="Genomic_DNA"/>
</dbReference>
<comment type="subcellular location">
    <subcellularLocation>
        <location evidence="1">Membrane</location>
        <topology evidence="1">Multi-pass membrane protein</topology>
    </subcellularLocation>
</comment>
<feature type="transmembrane region" description="Helical" evidence="7">
    <location>
        <begin position="192"/>
        <end position="215"/>
    </location>
</feature>
<feature type="domain" description="FAD-binding 8" evidence="10">
    <location>
        <begin position="470"/>
        <end position="500"/>
    </location>
</feature>
<evidence type="ECO:0000259" key="9">
    <source>
        <dbReference type="Pfam" id="PF01794"/>
    </source>
</evidence>
<evidence type="ECO:0000256" key="1">
    <source>
        <dbReference type="ARBA" id="ARBA00004141"/>
    </source>
</evidence>
<keyword evidence="5" id="KW-0406">Ion transport</keyword>
<dbReference type="SFLD" id="SFLDG01168">
    <property type="entry name" value="Ferric_reductase_subgroup_(FRE"/>
    <property type="match status" value="1"/>
</dbReference>
<evidence type="ECO:0000256" key="6">
    <source>
        <dbReference type="ARBA" id="ARBA00023136"/>
    </source>
</evidence>
<dbReference type="InterPro" id="IPR039261">
    <property type="entry name" value="FNR_nucleotide-bd"/>
</dbReference>
<dbReference type="Proteomes" id="UP001590951">
    <property type="component" value="Unassembled WGS sequence"/>
</dbReference>
<protein>
    <submittedName>
        <fullName evidence="11">Uncharacterized protein</fullName>
    </submittedName>
</protein>
<keyword evidence="2" id="KW-0813">Transport</keyword>
<evidence type="ECO:0000256" key="4">
    <source>
        <dbReference type="ARBA" id="ARBA00022989"/>
    </source>
</evidence>
<feature type="transmembrane region" description="Helical" evidence="7">
    <location>
        <begin position="292"/>
        <end position="310"/>
    </location>
</feature>
<proteinExistence type="predicted"/>
<keyword evidence="3 7" id="KW-0812">Transmembrane</keyword>
<keyword evidence="6 7" id="KW-0472">Membrane</keyword>
<feature type="chain" id="PRO_5046855649" evidence="8">
    <location>
        <begin position="20"/>
        <end position="779"/>
    </location>
</feature>
<feature type="transmembrane region" description="Helical" evidence="7">
    <location>
        <begin position="424"/>
        <end position="443"/>
    </location>
</feature>
<gene>
    <name evidence="11" type="ORF">ABVK25_011936</name>
</gene>
<organism evidence="11 12">
    <name type="scientific">Lepraria finkii</name>
    <dbReference type="NCBI Taxonomy" id="1340010"/>
    <lineage>
        <taxon>Eukaryota</taxon>
        <taxon>Fungi</taxon>
        <taxon>Dikarya</taxon>
        <taxon>Ascomycota</taxon>
        <taxon>Pezizomycotina</taxon>
        <taxon>Lecanoromycetes</taxon>
        <taxon>OSLEUM clade</taxon>
        <taxon>Lecanoromycetidae</taxon>
        <taxon>Lecanorales</taxon>
        <taxon>Lecanorineae</taxon>
        <taxon>Stereocaulaceae</taxon>
        <taxon>Lepraria</taxon>
    </lineage>
</organism>
<dbReference type="InterPro" id="IPR013130">
    <property type="entry name" value="Fe3_Rdtase_TM_dom"/>
</dbReference>
<sequence>MKVPSAAWLACLLTRPVLGALVGYGIYPYEPPCAHACYRSLSSLTLECSSDMASGSDMDSDSDMTSPQCRAGDTPWLTTLAWCMRTKCAEYNVSTSELEAFWEEQCTGDPTVAPKWGYSTTLFNIAQPPTQELTEIDKTLNLTALVNPAVYEAQYNALTAVQRENVVESGFGYDIDPSLVGKTCQQLTCEQYSIAILVTGFGIPVLLTWLGYVPYMSNVLNKIKPYLVYPSIIGTYQVRPLPYLLGNAPTVGQSLYVIMFFILNVVLTAVNYESKQPHAWYATQRQEIKAYIFYRTGVLAFVLAPLVILFSSRNNVLLWMTNWSHSTFLLLHRWVARIFALQVLLHSLLALPLYYPSEAKKEYWIWGAVATVAVMILVVASGLYIRLFVYEFFLITHILLSVFVIIGCWYHIKLWIGLTWGYETWLYAACAVWGFDRLARIGCILKTGLRRAKVTDLGGGYVRVDIVGIRWGSKPGKHVYAYFPTLSPLRSWENHPFSILPTALLQPSCRSLGSEIISSTARSDYIDVKRHDGFTERAETTLDSRPTVGLTLFIKKSTGMTKYLQAHNGLLTLLDGPYSNNPTKEVLRCDRLLLIGGGIGITGLLPWVANHWNVKLCWSVKETAKCLVEAMDGVLSGIAEKDVKVGNRLNVSELLAEELDSGWCKVGVVVSGPGGLCDDVRGSRCSGWEERKYCVRARGRCLFVVKSFKLSSASLDLEQRHGVSTSIQTLPAGMIIAKLKAEVEPSFIYSFRSGNCLPPSAAQTMLRVRLCKPSAPTTR</sequence>
<dbReference type="SFLD" id="SFLDS00052">
    <property type="entry name" value="Ferric_Reductase_Domain"/>
    <property type="match status" value="1"/>
</dbReference>
<evidence type="ECO:0000259" key="10">
    <source>
        <dbReference type="Pfam" id="PF08022"/>
    </source>
</evidence>
<dbReference type="SUPFAM" id="SSF52343">
    <property type="entry name" value="Ferredoxin reductase-like, C-terminal NADP-linked domain"/>
    <property type="match status" value="1"/>
</dbReference>
<feature type="domain" description="Ferric oxidoreductase" evidence="9">
    <location>
        <begin position="296"/>
        <end position="408"/>
    </location>
</feature>
<dbReference type="Pfam" id="PF08022">
    <property type="entry name" value="FAD_binding_8"/>
    <property type="match status" value="1"/>
</dbReference>
<evidence type="ECO:0000256" key="5">
    <source>
        <dbReference type="ARBA" id="ARBA00023065"/>
    </source>
</evidence>
<name>A0ABR4AL35_9LECA</name>
<dbReference type="Pfam" id="PF01794">
    <property type="entry name" value="Ferric_reduct"/>
    <property type="match status" value="1"/>
</dbReference>
<accession>A0ABR4AL35</accession>
<keyword evidence="8" id="KW-0732">Signal</keyword>
<dbReference type="InterPro" id="IPR051410">
    <property type="entry name" value="Ferric/Cupric_Reductase"/>
</dbReference>
<evidence type="ECO:0000256" key="7">
    <source>
        <dbReference type="SAM" id="Phobius"/>
    </source>
</evidence>
<evidence type="ECO:0000313" key="11">
    <source>
        <dbReference type="EMBL" id="KAL2045915.1"/>
    </source>
</evidence>
<dbReference type="PANTHER" id="PTHR32361">
    <property type="entry name" value="FERRIC/CUPRIC REDUCTASE TRANSMEMBRANE COMPONENT"/>
    <property type="match status" value="1"/>
</dbReference>
<feature type="signal peptide" evidence="8">
    <location>
        <begin position="1"/>
        <end position="19"/>
    </location>
</feature>
<dbReference type="Gene3D" id="3.40.50.80">
    <property type="entry name" value="Nucleotide-binding domain of ferredoxin-NADP reductase (FNR) module"/>
    <property type="match status" value="1"/>
</dbReference>
<comment type="caution">
    <text evidence="11">The sequence shown here is derived from an EMBL/GenBank/DDBJ whole genome shotgun (WGS) entry which is preliminary data.</text>
</comment>
<feature type="transmembrane region" description="Helical" evidence="7">
    <location>
        <begin position="392"/>
        <end position="412"/>
    </location>
</feature>
<keyword evidence="12" id="KW-1185">Reference proteome</keyword>
<evidence type="ECO:0000256" key="8">
    <source>
        <dbReference type="SAM" id="SignalP"/>
    </source>
</evidence>
<dbReference type="PANTHER" id="PTHR32361:SF9">
    <property type="entry name" value="FERRIC REDUCTASE TRANSMEMBRANE COMPONENT 3-RELATED"/>
    <property type="match status" value="1"/>
</dbReference>
<dbReference type="InterPro" id="IPR013112">
    <property type="entry name" value="FAD-bd_8"/>
</dbReference>
<feature type="transmembrane region" description="Helical" evidence="7">
    <location>
        <begin position="251"/>
        <end position="272"/>
    </location>
</feature>
<evidence type="ECO:0000313" key="12">
    <source>
        <dbReference type="Proteomes" id="UP001590951"/>
    </source>
</evidence>
<evidence type="ECO:0000256" key="3">
    <source>
        <dbReference type="ARBA" id="ARBA00022692"/>
    </source>
</evidence>
<keyword evidence="4 7" id="KW-1133">Transmembrane helix</keyword>
<feature type="transmembrane region" description="Helical" evidence="7">
    <location>
        <begin position="363"/>
        <end position="385"/>
    </location>
</feature>
<evidence type="ECO:0000256" key="2">
    <source>
        <dbReference type="ARBA" id="ARBA00022448"/>
    </source>
</evidence>
<feature type="transmembrane region" description="Helical" evidence="7">
    <location>
        <begin position="338"/>
        <end position="357"/>
    </location>
</feature>